<reference evidence="1" key="1">
    <citation type="submission" date="2020-10" db="EMBL/GenBank/DDBJ databases">
        <title>Taxonomic study of unclassified bacteria belonging to the class Ktedonobacteria.</title>
        <authorList>
            <person name="Yabe S."/>
            <person name="Wang C.M."/>
            <person name="Zheng Y."/>
            <person name="Sakai Y."/>
            <person name="Cavaletti L."/>
            <person name="Monciardini P."/>
            <person name="Donadio S."/>
        </authorList>
    </citation>
    <scope>NUCLEOTIDE SEQUENCE</scope>
    <source>
        <strain evidence="1">SOSP1-1</strain>
    </source>
</reference>
<dbReference type="Proteomes" id="UP000612362">
    <property type="component" value="Unassembled WGS sequence"/>
</dbReference>
<dbReference type="AlphaFoldDB" id="A0A8J3I0B2"/>
<accession>A0A8J3I0B2</accession>
<comment type="caution">
    <text evidence="1">The sequence shown here is derived from an EMBL/GenBank/DDBJ whole genome shotgun (WGS) entry which is preliminary data.</text>
</comment>
<organism evidence="1 2">
    <name type="scientific">Ktedonospora formicarum</name>
    <dbReference type="NCBI Taxonomy" id="2778364"/>
    <lineage>
        <taxon>Bacteria</taxon>
        <taxon>Bacillati</taxon>
        <taxon>Chloroflexota</taxon>
        <taxon>Ktedonobacteria</taxon>
        <taxon>Ktedonobacterales</taxon>
        <taxon>Ktedonobacteraceae</taxon>
        <taxon>Ktedonospora</taxon>
    </lineage>
</organism>
<evidence type="ECO:0000313" key="2">
    <source>
        <dbReference type="Proteomes" id="UP000612362"/>
    </source>
</evidence>
<proteinExistence type="predicted"/>
<name>A0A8J3I0B2_9CHLR</name>
<sequence length="76" mass="8557">MAWKITLRLHFPGEKKFSPSYLKSTPGTYCACGHTEQAAYMKTNAIVMASINTLGFSNRRKQESILQDTKCNVTIQ</sequence>
<keyword evidence="2" id="KW-1185">Reference proteome</keyword>
<protein>
    <submittedName>
        <fullName evidence="1">Uncharacterized protein</fullName>
    </submittedName>
</protein>
<dbReference type="EMBL" id="BNJF01000001">
    <property type="protein sequence ID" value="GHO44318.1"/>
    <property type="molecule type" value="Genomic_DNA"/>
</dbReference>
<evidence type="ECO:0000313" key="1">
    <source>
        <dbReference type="EMBL" id="GHO44318.1"/>
    </source>
</evidence>
<gene>
    <name evidence="1" type="ORF">KSX_24810</name>
</gene>